<evidence type="ECO:0000256" key="6">
    <source>
        <dbReference type="RuleBase" id="RU003797"/>
    </source>
</evidence>
<organism evidence="8 9">
    <name type="scientific">Paralcaligenes ureilyticus</name>
    <dbReference type="NCBI Taxonomy" id="627131"/>
    <lineage>
        <taxon>Bacteria</taxon>
        <taxon>Pseudomonadati</taxon>
        <taxon>Pseudomonadota</taxon>
        <taxon>Betaproteobacteria</taxon>
        <taxon>Burkholderiales</taxon>
        <taxon>Alcaligenaceae</taxon>
        <taxon>Paralcaligenes</taxon>
    </lineage>
</organism>
<dbReference type="InterPro" id="IPR001405">
    <property type="entry name" value="UPF0758"/>
</dbReference>
<dbReference type="Gene3D" id="3.40.140.10">
    <property type="entry name" value="Cytidine Deaminase, domain 2"/>
    <property type="match status" value="1"/>
</dbReference>
<dbReference type="InterPro" id="IPR020891">
    <property type="entry name" value="UPF0758_CS"/>
</dbReference>
<dbReference type="PANTHER" id="PTHR30471:SF3">
    <property type="entry name" value="UPF0758 PROTEIN YEES-RELATED"/>
    <property type="match status" value="1"/>
</dbReference>
<keyword evidence="5" id="KW-0482">Metalloprotease</keyword>
<comment type="similarity">
    <text evidence="6">Belongs to the UPF0758 family.</text>
</comment>
<dbReference type="GO" id="GO:0008237">
    <property type="term" value="F:metallopeptidase activity"/>
    <property type="evidence" value="ECO:0007669"/>
    <property type="project" value="UniProtKB-KW"/>
</dbReference>
<keyword evidence="4" id="KW-0862">Zinc</keyword>
<comment type="caution">
    <text evidence="8">The sequence shown here is derived from an EMBL/GenBank/DDBJ whole genome shotgun (WGS) entry which is preliminary data.</text>
</comment>
<evidence type="ECO:0000256" key="3">
    <source>
        <dbReference type="ARBA" id="ARBA00022801"/>
    </source>
</evidence>
<evidence type="ECO:0000256" key="1">
    <source>
        <dbReference type="ARBA" id="ARBA00022670"/>
    </source>
</evidence>
<dbReference type="InterPro" id="IPR010994">
    <property type="entry name" value="RuvA_2-like"/>
</dbReference>
<dbReference type="RefSeq" id="WP_132581677.1">
    <property type="nucleotide sequence ID" value="NZ_SMAJ01000005.1"/>
</dbReference>
<dbReference type="AlphaFoldDB" id="A0A4R3M687"/>
<proteinExistence type="inferred from homology"/>
<keyword evidence="3" id="KW-0378">Hydrolase</keyword>
<evidence type="ECO:0000313" key="9">
    <source>
        <dbReference type="Proteomes" id="UP000295525"/>
    </source>
</evidence>
<feature type="domain" description="MPN" evidence="7">
    <location>
        <begin position="103"/>
        <end position="225"/>
    </location>
</feature>
<dbReference type="Pfam" id="PF20582">
    <property type="entry name" value="UPF0758_N"/>
    <property type="match status" value="1"/>
</dbReference>
<name>A0A4R3M687_9BURK</name>
<gene>
    <name evidence="8" type="ORF">EDC26_105123</name>
</gene>
<dbReference type="PROSITE" id="PS50249">
    <property type="entry name" value="MPN"/>
    <property type="match status" value="1"/>
</dbReference>
<dbReference type="PANTHER" id="PTHR30471">
    <property type="entry name" value="DNA REPAIR PROTEIN RADC"/>
    <property type="match status" value="1"/>
</dbReference>
<dbReference type="InterPro" id="IPR025657">
    <property type="entry name" value="RadC_JAB"/>
</dbReference>
<keyword evidence="9" id="KW-1185">Reference proteome</keyword>
<accession>A0A4R3M687</accession>
<dbReference type="GO" id="GO:0006508">
    <property type="term" value="P:proteolysis"/>
    <property type="evidence" value="ECO:0007669"/>
    <property type="project" value="UniProtKB-KW"/>
</dbReference>
<evidence type="ECO:0000256" key="5">
    <source>
        <dbReference type="ARBA" id="ARBA00023049"/>
    </source>
</evidence>
<dbReference type="PROSITE" id="PS01302">
    <property type="entry name" value="UPF0758"/>
    <property type="match status" value="1"/>
</dbReference>
<dbReference type="NCBIfam" id="NF000642">
    <property type="entry name" value="PRK00024.1"/>
    <property type="match status" value="1"/>
</dbReference>
<dbReference type="CDD" id="cd08071">
    <property type="entry name" value="MPN_DUF2466"/>
    <property type="match status" value="1"/>
</dbReference>
<reference evidence="8 9" key="1">
    <citation type="submission" date="2019-03" db="EMBL/GenBank/DDBJ databases">
        <title>Genomic Encyclopedia of Type Strains, Phase IV (KMG-IV): sequencing the most valuable type-strain genomes for metagenomic binning, comparative biology and taxonomic classification.</title>
        <authorList>
            <person name="Goeker M."/>
        </authorList>
    </citation>
    <scope>NUCLEOTIDE SEQUENCE [LARGE SCALE GENOMIC DNA]</scope>
    <source>
        <strain evidence="8 9">DSM 24591</strain>
    </source>
</reference>
<dbReference type="EMBL" id="SMAJ01000005">
    <property type="protein sequence ID" value="TCT08572.1"/>
    <property type="molecule type" value="Genomic_DNA"/>
</dbReference>
<evidence type="ECO:0000256" key="4">
    <source>
        <dbReference type="ARBA" id="ARBA00022833"/>
    </source>
</evidence>
<dbReference type="InterPro" id="IPR037518">
    <property type="entry name" value="MPN"/>
</dbReference>
<dbReference type="Proteomes" id="UP000295525">
    <property type="component" value="Unassembled WGS sequence"/>
</dbReference>
<dbReference type="Pfam" id="PF04002">
    <property type="entry name" value="RadC"/>
    <property type="match status" value="1"/>
</dbReference>
<dbReference type="SUPFAM" id="SSF47781">
    <property type="entry name" value="RuvA domain 2-like"/>
    <property type="match status" value="1"/>
</dbReference>
<dbReference type="OrthoDB" id="9804482at2"/>
<evidence type="ECO:0000256" key="2">
    <source>
        <dbReference type="ARBA" id="ARBA00022723"/>
    </source>
</evidence>
<dbReference type="NCBIfam" id="TIGR00608">
    <property type="entry name" value="radc"/>
    <property type="match status" value="1"/>
</dbReference>
<protein>
    <submittedName>
        <fullName evidence="8">DNA replication and repair protein RadC</fullName>
    </submittedName>
</protein>
<dbReference type="GO" id="GO:0046872">
    <property type="term" value="F:metal ion binding"/>
    <property type="evidence" value="ECO:0007669"/>
    <property type="project" value="UniProtKB-KW"/>
</dbReference>
<evidence type="ECO:0000313" key="8">
    <source>
        <dbReference type="EMBL" id="TCT08572.1"/>
    </source>
</evidence>
<keyword evidence="1" id="KW-0645">Protease</keyword>
<dbReference type="InterPro" id="IPR046778">
    <property type="entry name" value="UPF0758_N"/>
</dbReference>
<sequence length="225" mass="24642">MTLHTTLPTPERPRERLITHGARVLTAPELLAIILRTGIKGCNAVELAQRLITRFGGLRDLLAADAQTLMTVDGLGLAKTCELLAINELNRRALEEDLKSGQALDQPQRVKHYCTAALGHLRVEHCIALYLDSQYRLIIAEEISRGTLTQASVYPREVIKAGLRHHAAALILAHNHPSGVSEPSEADLALTRHLKHALALVDIRLLDHLIITAGQAVSMAERGQI</sequence>
<keyword evidence="2" id="KW-0479">Metal-binding</keyword>
<evidence type="ECO:0000259" key="7">
    <source>
        <dbReference type="PROSITE" id="PS50249"/>
    </source>
</evidence>